<feature type="transmembrane region" description="Helical" evidence="9">
    <location>
        <begin position="37"/>
        <end position="57"/>
    </location>
</feature>
<feature type="transmembrane region" description="Helical" evidence="9">
    <location>
        <begin position="108"/>
        <end position="129"/>
    </location>
</feature>
<dbReference type="InterPro" id="IPR038731">
    <property type="entry name" value="RgtA/B/C-like"/>
</dbReference>
<evidence type="ECO:0000256" key="7">
    <source>
        <dbReference type="ARBA" id="ARBA00023136"/>
    </source>
</evidence>
<dbReference type="AlphaFoldDB" id="A0A7Z0J753"/>
<feature type="region of interest" description="Disordered" evidence="8">
    <location>
        <begin position="1"/>
        <end position="26"/>
    </location>
</feature>
<feature type="transmembrane region" description="Helical" evidence="9">
    <location>
        <begin position="337"/>
        <end position="358"/>
    </location>
</feature>
<evidence type="ECO:0000256" key="2">
    <source>
        <dbReference type="ARBA" id="ARBA00022475"/>
    </source>
</evidence>
<feature type="transmembrane region" description="Helical" evidence="9">
    <location>
        <begin position="192"/>
        <end position="218"/>
    </location>
</feature>
<dbReference type="Pfam" id="PF13231">
    <property type="entry name" value="PMT_2"/>
    <property type="match status" value="1"/>
</dbReference>
<evidence type="ECO:0000313" key="12">
    <source>
        <dbReference type="Proteomes" id="UP000537260"/>
    </source>
</evidence>
<dbReference type="GO" id="GO:0010041">
    <property type="term" value="P:response to iron(III) ion"/>
    <property type="evidence" value="ECO:0007669"/>
    <property type="project" value="TreeGrafter"/>
</dbReference>
<dbReference type="InterPro" id="IPR050297">
    <property type="entry name" value="LipidA_mod_glycosyltrf_83"/>
</dbReference>
<name>A0A7Z0J753_9MICO</name>
<gene>
    <name evidence="11" type="ORF">HNR05_002360</name>
</gene>
<feature type="transmembrane region" description="Helical" evidence="9">
    <location>
        <begin position="389"/>
        <end position="407"/>
    </location>
</feature>
<evidence type="ECO:0000256" key="3">
    <source>
        <dbReference type="ARBA" id="ARBA00022676"/>
    </source>
</evidence>
<evidence type="ECO:0000256" key="6">
    <source>
        <dbReference type="ARBA" id="ARBA00022989"/>
    </source>
</evidence>
<evidence type="ECO:0000256" key="4">
    <source>
        <dbReference type="ARBA" id="ARBA00022679"/>
    </source>
</evidence>
<feature type="transmembrane region" description="Helical" evidence="9">
    <location>
        <begin position="160"/>
        <end position="180"/>
    </location>
</feature>
<comment type="caution">
    <text evidence="11">The sequence shown here is derived from an EMBL/GenBank/DDBJ whole genome shotgun (WGS) entry which is preliminary data.</text>
</comment>
<dbReference type="PANTHER" id="PTHR33908:SF3">
    <property type="entry name" value="UNDECAPRENYL PHOSPHATE-ALPHA-4-AMINO-4-DEOXY-L-ARABINOSE ARABINOSYL TRANSFERASE"/>
    <property type="match status" value="1"/>
</dbReference>
<dbReference type="GO" id="GO:0016763">
    <property type="term" value="F:pentosyltransferase activity"/>
    <property type="evidence" value="ECO:0007669"/>
    <property type="project" value="TreeGrafter"/>
</dbReference>
<comment type="subcellular location">
    <subcellularLocation>
        <location evidence="1">Cell membrane</location>
        <topology evidence="1">Multi-pass membrane protein</topology>
    </subcellularLocation>
</comment>
<dbReference type="EMBL" id="JACCFM010000001">
    <property type="protein sequence ID" value="NYJ20569.1"/>
    <property type="molecule type" value="Genomic_DNA"/>
</dbReference>
<dbReference type="GO" id="GO:0009103">
    <property type="term" value="P:lipopolysaccharide biosynthetic process"/>
    <property type="evidence" value="ECO:0007669"/>
    <property type="project" value="UniProtKB-ARBA"/>
</dbReference>
<dbReference type="EC" id="2.4.1.-" evidence="11"/>
<keyword evidence="7 9" id="KW-0472">Membrane</keyword>
<feature type="transmembrane region" description="Helical" evidence="9">
    <location>
        <begin position="269"/>
        <end position="297"/>
    </location>
</feature>
<keyword evidence="12" id="KW-1185">Reference proteome</keyword>
<evidence type="ECO:0000256" key="8">
    <source>
        <dbReference type="SAM" id="MobiDB-lite"/>
    </source>
</evidence>
<feature type="transmembrane region" description="Helical" evidence="9">
    <location>
        <begin position="230"/>
        <end position="249"/>
    </location>
</feature>
<evidence type="ECO:0000256" key="9">
    <source>
        <dbReference type="SAM" id="Phobius"/>
    </source>
</evidence>
<organism evidence="11 12">
    <name type="scientific">Glaciibacter psychrotolerans</name>
    <dbReference type="NCBI Taxonomy" id="670054"/>
    <lineage>
        <taxon>Bacteria</taxon>
        <taxon>Bacillati</taxon>
        <taxon>Actinomycetota</taxon>
        <taxon>Actinomycetes</taxon>
        <taxon>Micrococcales</taxon>
        <taxon>Microbacteriaceae</taxon>
        <taxon>Glaciibacter</taxon>
    </lineage>
</organism>
<keyword evidence="6 9" id="KW-1133">Transmembrane helix</keyword>
<dbReference type="RefSeq" id="WP_179579166.1">
    <property type="nucleotide sequence ID" value="NZ_JACCFM010000001.1"/>
</dbReference>
<dbReference type="PANTHER" id="PTHR33908">
    <property type="entry name" value="MANNOSYLTRANSFERASE YKCB-RELATED"/>
    <property type="match status" value="1"/>
</dbReference>
<feature type="transmembrane region" description="Helical" evidence="9">
    <location>
        <begin position="364"/>
        <end position="384"/>
    </location>
</feature>
<sequence>MRSTSQGTGQMPQHTHVLPPISTGARSTGRHRVLPRWLLPLLLGAFATLVAALGSWIPSLWGDEVASLLSAERPLPSLFMMLGQVDAVHGTYYLGLHAWIDLFGTSPFALRFPSALAAGLCTAAVVLIGLRLSTASVATAAGLLCAVLPRVTYMGEEARSFAFSAAIAAWLTLLFIDLLLKQSRKRMRWAAYGALLAVGSYVFLYLALLMLAHALLLAWSRPGRAFARRWIITVALAGLAAVPLLYWAAREGHQIAYLATDDEITPHSIFVGLWFGTFAFAVLAWTLIVVAIIGTIVSLREDRTQSPAAFAAAAESAASAASGASGASRWRAPRFDLVAACWLFVPSTALVGIGLFAPVFTGRYLSFCAPAAAMLLACGLTVLFGRRPAVLWVSVALVMALAVPVYLSQREPYSKNNSDWAEISATLGAHARPGDAVAFDESARPSRRPRLAMHAYPAGFVGLRDITLNVPFSRNTTWYDSAYTVAQAATRGRFDGVQRVWLIEYAEGRTVDSSGLISALAQGFAVTTFYRQHASVIYELERTSGPRTDSR</sequence>
<feature type="domain" description="Glycosyltransferase RgtA/B/C/D-like" evidence="10">
    <location>
        <begin position="100"/>
        <end position="247"/>
    </location>
</feature>
<keyword evidence="5 9" id="KW-0812">Transmembrane</keyword>
<protein>
    <submittedName>
        <fullName evidence="11">Mannosyltransferase</fullName>
        <ecNumber evidence="11">2.4.1.-</ecNumber>
    </submittedName>
</protein>
<evidence type="ECO:0000259" key="10">
    <source>
        <dbReference type="Pfam" id="PF13231"/>
    </source>
</evidence>
<feature type="compositionally biased region" description="Polar residues" evidence="8">
    <location>
        <begin position="1"/>
        <end position="13"/>
    </location>
</feature>
<keyword evidence="2" id="KW-1003">Cell membrane</keyword>
<accession>A0A7Z0J753</accession>
<dbReference type="GO" id="GO:0005886">
    <property type="term" value="C:plasma membrane"/>
    <property type="evidence" value="ECO:0007669"/>
    <property type="project" value="UniProtKB-SubCell"/>
</dbReference>
<evidence type="ECO:0000313" key="11">
    <source>
        <dbReference type="EMBL" id="NYJ20569.1"/>
    </source>
</evidence>
<feature type="transmembrane region" description="Helical" evidence="9">
    <location>
        <begin position="135"/>
        <end position="153"/>
    </location>
</feature>
<dbReference type="Proteomes" id="UP000537260">
    <property type="component" value="Unassembled WGS sequence"/>
</dbReference>
<keyword evidence="3 11" id="KW-0328">Glycosyltransferase</keyword>
<reference evidence="11 12" key="1">
    <citation type="submission" date="2020-07" db="EMBL/GenBank/DDBJ databases">
        <title>Sequencing the genomes of 1000 actinobacteria strains.</title>
        <authorList>
            <person name="Klenk H.-P."/>
        </authorList>
    </citation>
    <scope>NUCLEOTIDE SEQUENCE [LARGE SCALE GENOMIC DNA]</scope>
    <source>
        <strain evidence="11 12">LI1</strain>
    </source>
</reference>
<keyword evidence="4 11" id="KW-0808">Transferase</keyword>
<evidence type="ECO:0000256" key="1">
    <source>
        <dbReference type="ARBA" id="ARBA00004651"/>
    </source>
</evidence>
<evidence type="ECO:0000256" key="5">
    <source>
        <dbReference type="ARBA" id="ARBA00022692"/>
    </source>
</evidence>
<proteinExistence type="predicted"/>